<dbReference type="eggNOG" id="KOG2177">
    <property type="taxonomic scope" value="Eukaryota"/>
</dbReference>
<dbReference type="OMA" id="YNTKITW"/>
<dbReference type="SMART" id="SM00589">
    <property type="entry name" value="PRY"/>
    <property type="match status" value="1"/>
</dbReference>
<evidence type="ECO:0000259" key="2">
    <source>
        <dbReference type="PROSITE" id="PS50188"/>
    </source>
</evidence>
<dbReference type="Pfam" id="PF13765">
    <property type="entry name" value="PRY"/>
    <property type="match status" value="1"/>
</dbReference>
<keyword evidence="1" id="KW-0175">Coiled coil</keyword>
<dbReference type="InterPro" id="IPR013320">
    <property type="entry name" value="ConA-like_dom_sf"/>
</dbReference>
<dbReference type="Pfam" id="PF00622">
    <property type="entry name" value="SPRY"/>
    <property type="match status" value="1"/>
</dbReference>
<accession>A0A096M5E4</accession>
<dbReference type="Proteomes" id="UP000028760">
    <property type="component" value="Unassembled WGS sequence"/>
</dbReference>
<dbReference type="InterPro" id="IPR003877">
    <property type="entry name" value="SPRY_dom"/>
</dbReference>
<reference evidence="3" key="3">
    <citation type="submission" date="2025-09" db="UniProtKB">
        <authorList>
            <consortium name="Ensembl"/>
        </authorList>
    </citation>
    <scope>IDENTIFICATION</scope>
</reference>
<dbReference type="InterPro" id="IPR001870">
    <property type="entry name" value="B30.2/SPRY"/>
</dbReference>
<dbReference type="EMBL" id="AYCK01004986">
    <property type="status" value="NOT_ANNOTATED_CDS"/>
    <property type="molecule type" value="Genomic_DNA"/>
</dbReference>
<dbReference type="FunFam" id="2.60.120.920:FF:000004">
    <property type="entry name" value="Butyrophilin subfamily 1 member A1"/>
    <property type="match status" value="1"/>
</dbReference>
<feature type="domain" description="B30.2/SPRY" evidence="2">
    <location>
        <begin position="253"/>
        <end position="449"/>
    </location>
</feature>
<dbReference type="GeneTree" id="ENSGT01040000240385"/>
<organism evidence="3 4">
    <name type="scientific">Poecilia formosa</name>
    <name type="common">Amazon molly</name>
    <name type="synonym">Limia formosa</name>
    <dbReference type="NCBI Taxonomy" id="48698"/>
    <lineage>
        <taxon>Eukaryota</taxon>
        <taxon>Metazoa</taxon>
        <taxon>Chordata</taxon>
        <taxon>Craniata</taxon>
        <taxon>Vertebrata</taxon>
        <taxon>Euteleostomi</taxon>
        <taxon>Actinopterygii</taxon>
        <taxon>Neopterygii</taxon>
        <taxon>Teleostei</taxon>
        <taxon>Neoteleostei</taxon>
        <taxon>Acanthomorphata</taxon>
        <taxon>Ovalentaria</taxon>
        <taxon>Atherinomorphae</taxon>
        <taxon>Cyprinodontiformes</taxon>
        <taxon>Poeciliidae</taxon>
        <taxon>Poeciliinae</taxon>
        <taxon>Poecilia</taxon>
    </lineage>
</organism>
<proteinExistence type="predicted"/>
<dbReference type="CDD" id="cd13733">
    <property type="entry name" value="SPRY_PRY_C-I_1"/>
    <property type="match status" value="1"/>
</dbReference>
<feature type="coiled-coil region" evidence="1">
    <location>
        <begin position="220"/>
        <end position="268"/>
    </location>
</feature>
<dbReference type="InterPro" id="IPR003879">
    <property type="entry name" value="Butyrophylin_SPRY"/>
</dbReference>
<protein>
    <recommendedName>
        <fullName evidence="2">B30.2/SPRY domain-containing protein</fullName>
    </recommendedName>
</protein>
<dbReference type="PROSITE" id="PS50188">
    <property type="entry name" value="B302_SPRY"/>
    <property type="match status" value="1"/>
</dbReference>
<name>A0A096M5E4_POEFO</name>
<sequence>MALTRDVRSLRRKFESLVNSNGNSTEITAVQAELSAKTAELNAKKPQINRNNETLALTLQELLDRKLSELQRKEDPISIAREILRLQFEVDRLTTLVSTYEETLEPTITDLKEQLRQTREECSGLEERYIAVKTELEQRIAQLNRTEDSEAALGLQKELLQKDEELKAKTADIERLIPNSQKKGKGTHILYLKKLQNTEAQLMEADARNFQHFHYLKQQTTDMQRQLQQSQEDADRLHQQLQEKDAALRKLQHNFEQQQREKERLQEDYNTKITWDPNTAHPRLVFFNDNTEVSTTNDVPQFQDNPGRFDVVLGVLGSTGFSRGRHYWEVSVADKLCYHIGMVSESAKRKGSLSFRPAKGFWTIVLNKQNELKAIDRTSVTLQVERLPITLGILLDYNKGQVSFYDSGARSHLYSFSGQEFTDRIFPFLNYCVEDVENPQPIVLLPPGSTDWIN</sequence>
<dbReference type="SMART" id="SM00449">
    <property type="entry name" value="SPRY"/>
    <property type="match status" value="1"/>
</dbReference>
<evidence type="ECO:0000313" key="4">
    <source>
        <dbReference type="Proteomes" id="UP000028760"/>
    </source>
</evidence>
<keyword evidence="4" id="KW-1185">Reference proteome</keyword>
<evidence type="ECO:0000256" key="1">
    <source>
        <dbReference type="SAM" id="Coils"/>
    </source>
</evidence>
<dbReference type="InterPro" id="IPR043136">
    <property type="entry name" value="B30.2/SPRY_sf"/>
</dbReference>
<dbReference type="PANTHER" id="PTHR24103">
    <property type="entry name" value="E3 UBIQUITIN-PROTEIN LIGASE TRIM"/>
    <property type="match status" value="1"/>
</dbReference>
<dbReference type="InterPro" id="IPR006574">
    <property type="entry name" value="PRY"/>
</dbReference>
<feature type="coiled-coil region" evidence="1">
    <location>
        <begin position="108"/>
        <end position="146"/>
    </location>
</feature>
<dbReference type="Gene3D" id="2.60.120.920">
    <property type="match status" value="1"/>
</dbReference>
<dbReference type="AlphaFoldDB" id="A0A096M5E4"/>
<evidence type="ECO:0000313" key="3">
    <source>
        <dbReference type="Ensembl" id="ENSPFOP00000026635.1"/>
    </source>
</evidence>
<dbReference type="InterPro" id="IPR050143">
    <property type="entry name" value="TRIM/RBCC"/>
</dbReference>
<dbReference type="Ensembl" id="ENSPFOT00000023138.1">
    <property type="protein sequence ID" value="ENSPFOP00000026635.1"/>
    <property type="gene ID" value="ENSPFOG00000021680.1"/>
</dbReference>
<reference evidence="3" key="2">
    <citation type="submission" date="2025-08" db="UniProtKB">
        <authorList>
            <consortium name="Ensembl"/>
        </authorList>
    </citation>
    <scope>IDENTIFICATION</scope>
</reference>
<reference evidence="4" key="1">
    <citation type="submission" date="2013-10" db="EMBL/GenBank/DDBJ databases">
        <authorList>
            <person name="Schartl M."/>
            <person name="Warren W."/>
        </authorList>
    </citation>
    <scope>NUCLEOTIDE SEQUENCE [LARGE SCALE GENOMIC DNA]</scope>
    <source>
        <strain evidence="4">female</strain>
    </source>
</reference>
<dbReference type="PRINTS" id="PR01407">
    <property type="entry name" value="BUTYPHLNCDUF"/>
</dbReference>
<dbReference type="EMBL" id="AYCK01004987">
    <property type="status" value="NOT_ANNOTATED_CDS"/>
    <property type="molecule type" value="Genomic_DNA"/>
</dbReference>
<dbReference type="STRING" id="48698.ENSPFOP00000026635"/>
<dbReference type="SUPFAM" id="SSF49899">
    <property type="entry name" value="Concanavalin A-like lectins/glucanases"/>
    <property type="match status" value="1"/>
</dbReference>